<dbReference type="SUPFAM" id="SSF54909">
    <property type="entry name" value="Dimeric alpha+beta barrel"/>
    <property type="match status" value="1"/>
</dbReference>
<sequence length="99" mass="11925">MLIRTVRMTFQPNKADEFLEIFNSSKKMIRNFPGCTHLELWQDYHQKNIFTTFSHWEDEEALNNYRDSELFRSTWKKTKALFQEKPVAHSQKKSQEVAP</sequence>
<dbReference type="Pfam" id="PF03992">
    <property type="entry name" value="ABM"/>
    <property type="match status" value="1"/>
</dbReference>
<dbReference type="RefSeq" id="WP_213944793.1">
    <property type="nucleotide sequence ID" value="NZ_JAHCMY010000003.1"/>
</dbReference>
<keyword evidence="2" id="KW-0503">Monooxygenase</keyword>
<feature type="domain" description="ABM" evidence="1">
    <location>
        <begin position="2"/>
        <end position="90"/>
    </location>
</feature>
<dbReference type="Gene3D" id="3.30.70.100">
    <property type="match status" value="1"/>
</dbReference>
<proteinExistence type="predicted"/>
<name>A0AAP2CFZ5_9BACT</name>
<evidence type="ECO:0000313" key="2">
    <source>
        <dbReference type="EMBL" id="MBS9523921.1"/>
    </source>
</evidence>
<evidence type="ECO:0000313" key="3">
    <source>
        <dbReference type="Proteomes" id="UP001319104"/>
    </source>
</evidence>
<protein>
    <submittedName>
        <fullName evidence="2">Antibiotic biosynthesis monooxygenase</fullName>
    </submittedName>
</protein>
<accession>A0AAP2CFZ5</accession>
<dbReference type="InterPro" id="IPR007138">
    <property type="entry name" value="ABM_dom"/>
</dbReference>
<dbReference type="PROSITE" id="PS51725">
    <property type="entry name" value="ABM"/>
    <property type="match status" value="1"/>
</dbReference>
<gene>
    <name evidence="2" type="ORF">KI659_07830</name>
</gene>
<organism evidence="2 3">
    <name type="scientific">Litoribacter ruber</name>
    <dbReference type="NCBI Taxonomy" id="702568"/>
    <lineage>
        <taxon>Bacteria</taxon>
        <taxon>Pseudomonadati</taxon>
        <taxon>Bacteroidota</taxon>
        <taxon>Cytophagia</taxon>
        <taxon>Cytophagales</taxon>
        <taxon>Cyclobacteriaceae</taxon>
        <taxon>Litoribacter</taxon>
    </lineage>
</organism>
<keyword evidence="3" id="KW-1185">Reference proteome</keyword>
<dbReference type="GO" id="GO:0004497">
    <property type="term" value="F:monooxygenase activity"/>
    <property type="evidence" value="ECO:0007669"/>
    <property type="project" value="UniProtKB-KW"/>
</dbReference>
<keyword evidence="2" id="KW-0560">Oxidoreductase</keyword>
<reference evidence="2 3" key="1">
    <citation type="submission" date="2021-05" db="EMBL/GenBank/DDBJ databases">
        <authorList>
            <person name="Zhang Z.D."/>
            <person name="Osman G."/>
        </authorList>
    </citation>
    <scope>NUCLEOTIDE SEQUENCE [LARGE SCALE GENOMIC DNA]</scope>
    <source>
        <strain evidence="2 3">KCTC 32217</strain>
    </source>
</reference>
<dbReference type="Proteomes" id="UP001319104">
    <property type="component" value="Unassembled WGS sequence"/>
</dbReference>
<dbReference type="EMBL" id="JAHCMY010000003">
    <property type="protein sequence ID" value="MBS9523921.1"/>
    <property type="molecule type" value="Genomic_DNA"/>
</dbReference>
<dbReference type="InterPro" id="IPR011008">
    <property type="entry name" value="Dimeric_a/b-barrel"/>
</dbReference>
<comment type="caution">
    <text evidence="2">The sequence shown here is derived from an EMBL/GenBank/DDBJ whole genome shotgun (WGS) entry which is preliminary data.</text>
</comment>
<dbReference type="AlphaFoldDB" id="A0AAP2CFZ5"/>
<evidence type="ECO:0000259" key="1">
    <source>
        <dbReference type="PROSITE" id="PS51725"/>
    </source>
</evidence>